<dbReference type="GO" id="GO:0009247">
    <property type="term" value="P:glycolipid biosynthetic process"/>
    <property type="evidence" value="ECO:0007669"/>
    <property type="project" value="TreeGrafter"/>
</dbReference>
<proteinExistence type="inferred from homology"/>
<comment type="caution">
    <text evidence="5">The sequence shown here is derived from an EMBL/GenBank/DDBJ whole genome shotgun (WGS) entry which is preliminary data.</text>
</comment>
<dbReference type="FunFam" id="3.90.550.10:FF:000122">
    <property type="entry name" value="Dolichol-phosphate mannosyltransferase subunit 1"/>
    <property type="match status" value="1"/>
</dbReference>
<gene>
    <name evidence="5" type="ORF">ENV41_01630</name>
</gene>
<dbReference type="CDD" id="cd06442">
    <property type="entry name" value="DPM1_like"/>
    <property type="match status" value="1"/>
</dbReference>
<comment type="similarity">
    <text evidence="1">Belongs to the glycosyltransferase 2 family.</text>
</comment>
<protein>
    <submittedName>
        <fullName evidence="5">Polyprenol monophosphomannose synthase</fullName>
    </submittedName>
</protein>
<dbReference type="SUPFAM" id="SSF53448">
    <property type="entry name" value="Nucleotide-diphospho-sugar transferases"/>
    <property type="match status" value="1"/>
</dbReference>
<sequence length="246" mass="28173">MEKVLVIIPTYNERENIRDIVPIVLSKGENIDVLVVDDNSPDGTQEEVRLLMEKYGNRINLLARPAKLGLGTAYVEGFKYALAKGYDLIVEMDADFSHNPEDLPRLIEASKEADLVIGSRYTNGISVVNWPLKRLILSYFANLYARIVTGVPVRDLTAGFKCFRKKVLESIDLSKIHSDGYAFQIEMNYYAYEKGFKIKEVPIIFIERRAGTSKMSKRIIKEAFFLVLYLRLKRILKGLKRIFGKK</sequence>
<evidence type="ECO:0000256" key="1">
    <source>
        <dbReference type="ARBA" id="ARBA00006739"/>
    </source>
</evidence>
<evidence type="ECO:0000259" key="4">
    <source>
        <dbReference type="Pfam" id="PF00535"/>
    </source>
</evidence>
<dbReference type="InterPro" id="IPR029044">
    <property type="entry name" value="Nucleotide-diphossugar_trans"/>
</dbReference>
<name>A0A7V3N4A6_UNCC3</name>
<dbReference type="PANTHER" id="PTHR43398:SF1">
    <property type="entry name" value="DOLICHOL-PHOSPHATE MANNOSYLTRANSFERASE SUBUNIT 1"/>
    <property type="match status" value="1"/>
</dbReference>
<evidence type="ECO:0000313" key="5">
    <source>
        <dbReference type="EMBL" id="HFZ08816.1"/>
    </source>
</evidence>
<keyword evidence="2" id="KW-0328">Glycosyltransferase</keyword>
<organism evidence="5">
    <name type="scientific">candidate division CPR3 bacterium</name>
    <dbReference type="NCBI Taxonomy" id="2268181"/>
    <lineage>
        <taxon>Bacteria</taxon>
        <taxon>Bacteria division CPR3</taxon>
    </lineage>
</organism>
<evidence type="ECO:0000256" key="2">
    <source>
        <dbReference type="ARBA" id="ARBA00022676"/>
    </source>
</evidence>
<dbReference type="EMBL" id="DTGG01000056">
    <property type="protein sequence ID" value="HFZ08816.1"/>
    <property type="molecule type" value="Genomic_DNA"/>
</dbReference>
<keyword evidence="3" id="KW-0808">Transferase</keyword>
<dbReference type="Pfam" id="PF00535">
    <property type="entry name" value="Glycos_transf_2"/>
    <property type="match status" value="1"/>
</dbReference>
<accession>A0A7V3N4A6</accession>
<dbReference type="GO" id="GO:0004582">
    <property type="term" value="F:dolichyl-phosphate beta-D-mannosyltransferase activity"/>
    <property type="evidence" value="ECO:0007669"/>
    <property type="project" value="InterPro"/>
</dbReference>
<dbReference type="PANTHER" id="PTHR43398">
    <property type="entry name" value="DOLICHOL-PHOSPHATE MANNOSYLTRANSFERASE SUBUNIT 1"/>
    <property type="match status" value="1"/>
</dbReference>
<feature type="domain" description="Glycosyltransferase 2-like" evidence="4">
    <location>
        <begin position="6"/>
        <end position="170"/>
    </location>
</feature>
<dbReference type="InterPro" id="IPR039528">
    <property type="entry name" value="DPM1-like"/>
</dbReference>
<dbReference type="InterPro" id="IPR001173">
    <property type="entry name" value="Glyco_trans_2-like"/>
</dbReference>
<dbReference type="AlphaFoldDB" id="A0A7V3N4A6"/>
<dbReference type="Gene3D" id="3.90.550.10">
    <property type="entry name" value="Spore Coat Polysaccharide Biosynthesis Protein SpsA, Chain A"/>
    <property type="match status" value="1"/>
</dbReference>
<evidence type="ECO:0000256" key="3">
    <source>
        <dbReference type="ARBA" id="ARBA00022679"/>
    </source>
</evidence>
<reference evidence="5" key="1">
    <citation type="journal article" date="2020" name="mSystems">
        <title>Genome- and Community-Level Interaction Insights into Carbon Utilization and Element Cycling Functions of Hydrothermarchaeota in Hydrothermal Sediment.</title>
        <authorList>
            <person name="Zhou Z."/>
            <person name="Liu Y."/>
            <person name="Xu W."/>
            <person name="Pan J."/>
            <person name="Luo Z.H."/>
            <person name="Li M."/>
        </authorList>
    </citation>
    <scope>NUCLEOTIDE SEQUENCE [LARGE SCALE GENOMIC DNA]</scope>
    <source>
        <strain evidence="5">SpSt-757</strain>
    </source>
</reference>
<dbReference type="GO" id="GO:0016020">
    <property type="term" value="C:membrane"/>
    <property type="evidence" value="ECO:0007669"/>
    <property type="project" value="GOC"/>
</dbReference>